<feature type="transmembrane region" description="Helical" evidence="1">
    <location>
        <begin position="400"/>
        <end position="417"/>
    </location>
</feature>
<reference evidence="2 3" key="1">
    <citation type="submission" date="2015-06" db="EMBL/GenBank/DDBJ databases">
        <authorList>
            <person name="Wibberg Daniel"/>
        </authorList>
    </citation>
    <scope>NUCLEOTIDE SEQUENCE [LARGE SCALE GENOMIC DNA]</scope>
    <source>
        <strain evidence="2 3">T3/55T</strain>
    </source>
</reference>
<dbReference type="Pfam" id="PF16933">
    <property type="entry name" value="PelG"/>
    <property type="match status" value="1"/>
</dbReference>
<feature type="transmembrane region" description="Helical" evidence="1">
    <location>
        <begin position="133"/>
        <end position="155"/>
    </location>
</feature>
<accession>A0A0H5SFB5</accession>
<feature type="transmembrane region" description="Helical" evidence="1">
    <location>
        <begin position="104"/>
        <end position="127"/>
    </location>
</feature>
<keyword evidence="1" id="KW-0812">Transmembrane</keyword>
<keyword evidence="1" id="KW-1133">Transmembrane helix</keyword>
<evidence type="ECO:0000313" key="3">
    <source>
        <dbReference type="Proteomes" id="UP000236497"/>
    </source>
</evidence>
<dbReference type="Proteomes" id="UP000236497">
    <property type="component" value="Unassembled WGS sequence"/>
</dbReference>
<keyword evidence="3" id="KW-1185">Reference proteome</keyword>
<dbReference type="RefSeq" id="WP_103202255.1">
    <property type="nucleotide sequence ID" value="NZ_CVTD020000011.1"/>
</dbReference>
<feature type="transmembrane region" description="Helical" evidence="1">
    <location>
        <begin position="193"/>
        <end position="215"/>
    </location>
</feature>
<feature type="transmembrane region" description="Helical" evidence="1">
    <location>
        <begin position="277"/>
        <end position="297"/>
    </location>
</feature>
<dbReference type="EMBL" id="CVTD020000011">
    <property type="protein sequence ID" value="CRZ34129.1"/>
    <property type="molecule type" value="Genomic_DNA"/>
</dbReference>
<proteinExistence type="predicted"/>
<name>A0A0H5SFB5_HERHM</name>
<dbReference type="OrthoDB" id="37830at2"/>
<protein>
    <submittedName>
        <fullName evidence="2">Putative membrane protein</fullName>
    </submittedName>
</protein>
<feature type="transmembrane region" description="Helical" evidence="1">
    <location>
        <begin position="167"/>
        <end position="187"/>
    </location>
</feature>
<feature type="transmembrane region" description="Helical" evidence="1">
    <location>
        <begin position="235"/>
        <end position="257"/>
    </location>
</feature>
<dbReference type="AlphaFoldDB" id="A0A0H5SFB5"/>
<gene>
    <name evidence="2" type="ORF">HHT355_0926</name>
</gene>
<feature type="transmembrane region" description="Helical" evidence="1">
    <location>
        <begin position="335"/>
        <end position="357"/>
    </location>
</feature>
<feature type="transmembrane region" description="Helical" evidence="1">
    <location>
        <begin position="66"/>
        <end position="84"/>
    </location>
</feature>
<organism evidence="2 3">
    <name type="scientific">Herbinix hemicellulosilytica</name>
    <dbReference type="NCBI Taxonomy" id="1564487"/>
    <lineage>
        <taxon>Bacteria</taxon>
        <taxon>Bacillati</taxon>
        <taxon>Bacillota</taxon>
        <taxon>Clostridia</taxon>
        <taxon>Lachnospirales</taxon>
        <taxon>Lachnospiraceae</taxon>
        <taxon>Herbinix</taxon>
    </lineage>
</organism>
<evidence type="ECO:0000313" key="2">
    <source>
        <dbReference type="EMBL" id="CRZ34129.1"/>
    </source>
</evidence>
<evidence type="ECO:0000256" key="1">
    <source>
        <dbReference type="SAM" id="Phobius"/>
    </source>
</evidence>
<feature type="transmembrane region" description="Helical" evidence="1">
    <location>
        <begin position="21"/>
        <end position="46"/>
    </location>
</feature>
<feature type="transmembrane region" description="Helical" evidence="1">
    <location>
        <begin position="423"/>
        <end position="442"/>
    </location>
</feature>
<sequence length="488" mass="56290">MAGIGVQLNRIFNKNTVTTSIYGIGFSFTYTIAPMLSIIGCLLAMYKVLGFDSVGFAERELFSCSVLYIFIFSMLTSSPFNSVLSKYQTDKIYEQKYEDIRPCIIVGTITNLTFSSLIAIPFCIRAVLKGIPIYYMFTVYMGYLGFCLTLSTMVYNSILKQYKKMCAYFVISMGLTFVLSLIFKHIFNFSITYSMLLALTVGFLLIASLELANVLRFFTTNSNNYRDILHYYRIYWKLIAANFLYTLGLFSHNFVFWMQPWRLVVFDTYVCNQPYDMASFLAMFTNISAGVFFISRVEMHFHEKYKNYMEAIIGGKLDTIEKTKKRMFQVLSSQLITLAHFQFIITVIIYLIAVTVLPTIGFSGLVMEIYPLLTVGYYITFIMYSELLFLYYFNDLTGGMINGLLFTVFSVIGSLFSANFNPLWYGAGFTVAGFISFTYSYFRLRWIEKNIDIHVFCRGTIVERVNQKMPRQDVYNIYDTGKIDTRAG</sequence>
<keyword evidence="1" id="KW-0472">Membrane</keyword>
<dbReference type="InterPro" id="IPR031617">
    <property type="entry name" value="PelG"/>
</dbReference>
<feature type="transmembrane region" description="Helical" evidence="1">
    <location>
        <begin position="369"/>
        <end position="393"/>
    </location>
</feature>